<feature type="transmembrane region" description="Helical" evidence="6">
    <location>
        <begin position="194"/>
        <end position="211"/>
    </location>
</feature>
<dbReference type="InterPro" id="IPR001123">
    <property type="entry name" value="LeuE-type"/>
</dbReference>
<evidence type="ECO:0000313" key="8">
    <source>
        <dbReference type="Proteomes" id="UP001595967"/>
    </source>
</evidence>
<organism evidence="7 8">
    <name type="scientific">Comamonas nitrativorans</name>
    <dbReference type="NCBI Taxonomy" id="108437"/>
    <lineage>
        <taxon>Bacteria</taxon>
        <taxon>Pseudomonadati</taxon>
        <taxon>Pseudomonadota</taxon>
        <taxon>Betaproteobacteria</taxon>
        <taxon>Burkholderiales</taxon>
        <taxon>Comamonadaceae</taxon>
        <taxon>Comamonas</taxon>
    </lineage>
</organism>
<dbReference type="Pfam" id="PF01810">
    <property type="entry name" value="LysE"/>
    <property type="match status" value="1"/>
</dbReference>
<proteinExistence type="predicted"/>
<protein>
    <submittedName>
        <fullName evidence="7">LysE family translocator</fullName>
    </submittedName>
</protein>
<reference evidence="8" key="1">
    <citation type="journal article" date="2019" name="Int. J. Syst. Evol. Microbiol.">
        <title>The Global Catalogue of Microorganisms (GCM) 10K type strain sequencing project: providing services to taxonomists for standard genome sequencing and annotation.</title>
        <authorList>
            <consortium name="The Broad Institute Genomics Platform"/>
            <consortium name="The Broad Institute Genome Sequencing Center for Infectious Disease"/>
            <person name="Wu L."/>
            <person name="Ma J."/>
        </authorList>
    </citation>
    <scope>NUCLEOTIDE SEQUENCE [LARGE SCALE GENOMIC DNA]</scope>
    <source>
        <strain evidence="8">JCM 11650</strain>
    </source>
</reference>
<comment type="caution">
    <text evidence="7">The sequence shown here is derived from an EMBL/GenBank/DDBJ whole genome shotgun (WGS) entry which is preliminary data.</text>
</comment>
<dbReference type="Proteomes" id="UP001595967">
    <property type="component" value="Unassembled WGS sequence"/>
</dbReference>
<keyword evidence="3 6" id="KW-0812">Transmembrane</keyword>
<dbReference type="EMBL" id="JBHSEW010000012">
    <property type="protein sequence ID" value="MFC4623133.1"/>
    <property type="molecule type" value="Genomic_DNA"/>
</dbReference>
<accession>A0ABV9H172</accession>
<evidence type="ECO:0000313" key="7">
    <source>
        <dbReference type="EMBL" id="MFC4623133.1"/>
    </source>
</evidence>
<evidence type="ECO:0000256" key="1">
    <source>
        <dbReference type="ARBA" id="ARBA00004651"/>
    </source>
</evidence>
<comment type="subcellular location">
    <subcellularLocation>
        <location evidence="1">Cell membrane</location>
        <topology evidence="1">Multi-pass membrane protein</topology>
    </subcellularLocation>
</comment>
<gene>
    <name evidence="7" type="ORF">ACFO3A_13050</name>
</gene>
<dbReference type="RefSeq" id="WP_377727112.1">
    <property type="nucleotide sequence ID" value="NZ_JBHSEW010000012.1"/>
</dbReference>
<dbReference type="PANTHER" id="PTHR30086">
    <property type="entry name" value="ARGININE EXPORTER PROTEIN ARGO"/>
    <property type="match status" value="1"/>
</dbReference>
<evidence type="ECO:0000256" key="3">
    <source>
        <dbReference type="ARBA" id="ARBA00022692"/>
    </source>
</evidence>
<feature type="transmembrane region" description="Helical" evidence="6">
    <location>
        <begin position="47"/>
        <end position="70"/>
    </location>
</feature>
<keyword evidence="8" id="KW-1185">Reference proteome</keyword>
<feature type="transmembrane region" description="Helical" evidence="6">
    <location>
        <begin position="155"/>
        <end position="182"/>
    </location>
</feature>
<keyword evidence="5 6" id="KW-0472">Membrane</keyword>
<keyword evidence="2" id="KW-1003">Cell membrane</keyword>
<evidence type="ECO:0000256" key="2">
    <source>
        <dbReference type="ARBA" id="ARBA00022475"/>
    </source>
</evidence>
<evidence type="ECO:0000256" key="5">
    <source>
        <dbReference type="ARBA" id="ARBA00023136"/>
    </source>
</evidence>
<dbReference type="PANTHER" id="PTHR30086:SF20">
    <property type="entry name" value="ARGININE EXPORTER PROTEIN ARGO-RELATED"/>
    <property type="match status" value="1"/>
</dbReference>
<keyword evidence="4 6" id="KW-1133">Transmembrane helix</keyword>
<evidence type="ECO:0000256" key="4">
    <source>
        <dbReference type="ARBA" id="ARBA00022989"/>
    </source>
</evidence>
<name>A0ABV9H172_9BURK</name>
<evidence type="ECO:0000256" key="6">
    <source>
        <dbReference type="SAM" id="Phobius"/>
    </source>
</evidence>
<sequence>MALTSSLSPVLTTALAMVGFALAGAITPGPVNVLALHHGSRGPRLPAFGYVLGASLSYALIVACMGLFAAQLALALPRLARTAQWLCAAYLLWLAWKLASAPADGGALAPGGGSLRPWRAFGQGVAVQTLNPKAWLFALSAVGVFALPPSPGVPYALAMLCAVSLLACLVGVGCWALLGRALVRWLGTPQRTRLLHRALAAVLLASVLGMLA</sequence>